<evidence type="ECO:0000313" key="2">
    <source>
        <dbReference type="EMBL" id="GAB1251874.1"/>
    </source>
</evidence>
<keyword evidence="3" id="KW-1185">Reference proteome</keyword>
<gene>
    <name evidence="2" type="ORF">Tsumi_09790</name>
</gene>
<evidence type="ECO:0000256" key="1">
    <source>
        <dbReference type="SAM" id="SignalP"/>
    </source>
</evidence>
<evidence type="ECO:0000313" key="3">
    <source>
        <dbReference type="Proteomes" id="UP001628220"/>
    </source>
</evidence>
<sequence length="308" mass="34740">MLKLNRIMLISFLLNAFAGLLLAQTPHEPTHLIIYRGTTVTQVPLSEIDSIRFESLKNSPMVPLEYVAEYNVGKTPGTFAESQQNDASGYFPFEEVNSICPKGYHTPTRQEAAVLFPLFGPKYEIYIWFDTKKETLGALEAVQVGDVKASYLNDYKSPGGKVCYAIRFQKAEKEAEAGYPAATDNSLRTAYRYEIVGQMTEGNLDAHMKITARHLGDDFSGSMDDVAKEEFWTANNEADVVRILPSAIYYHPQFNKEVVGAGAYYWTTTPHETQSTFVWTIAYISKMAYISYNSDKFKFGVRPFKNTL</sequence>
<name>A0ABQ0E2C0_9PORP</name>
<dbReference type="RefSeq" id="WP_411915691.1">
    <property type="nucleotide sequence ID" value="NZ_BAAFSF010000002.1"/>
</dbReference>
<comment type="caution">
    <text evidence="2">The sequence shown here is derived from an EMBL/GenBank/DDBJ whole genome shotgun (WGS) entry which is preliminary data.</text>
</comment>
<dbReference type="Proteomes" id="UP001628220">
    <property type="component" value="Unassembled WGS sequence"/>
</dbReference>
<evidence type="ECO:0008006" key="4">
    <source>
        <dbReference type="Google" id="ProtNLM"/>
    </source>
</evidence>
<accession>A0ABQ0E2C0</accession>
<dbReference type="EMBL" id="BAAFSF010000002">
    <property type="protein sequence ID" value="GAB1251874.1"/>
    <property type="molecule type" value="Genomic_DNA"/>
</dbReference>
<keyword evidence="1" id="KW-0732">Signal</keyword>
<protein>
    <recommendedName>
        <fullName evidence="4">DUF1566 domain-containing protein</fullName>
    </recommendedName>
</protein>
<organism evidence="2 3">
    <name type="scientific">Porphyromonas miyakawae</name>
    <dbReference type="NCBI Taxonomy" id="3137470"/>
    <lineage>
        <taxon>Bacteria</taxon>
        <taxon>Pseudomonadati</taxon>
        <taxon>Bacteroidota</taxon>
        <taxon>Bacteroidia</taxon>
        <taxon>Bacteroidales</taxon>
        <taxon>Porphyromonadaceae</taxon>
        <taxon>Porphyromonas</taxon>
    </lineage>
</organism>
<feature type="signal peptide" evidence="1">
    <location>
        <begin position="1"/>
        <end position="23"/>
    </location>
</feature>
<reference evidence="2 3" key="1">
    <citation type="journal article" date="2025" name="Int. J. Syst. Evol. Microbiol.">
        <title>Desulfovibrio falkowii sp. nov., Porphyromonas miyakawae sp. nov., Mediterraneibacter flintii sp. nov. and Owariibacterium komagatae gen. nov., sp. nov., isolated from human faeces.</title>
        <authorList>
            <person name="Hamaguchi T."/>
            <person name="Ohara M."/>
            <person name="Hisatomi A."/>
            <person name="Sekiguchi K."/>
            <person name="Takeda J.I."/>
            <person name="Ueyama J."/>
            <person name="Ito M."/>
            <person name="Nishiwaki H."/>
            <person name="Ogi T."/>
            <person name="Hirayama M."/>
            <person name="Ohkuma M."/>
            <person name="Sakamoto M."/>
            <person name="Ohno K."/>
        </authorList>
    </citation>
    <scope>NUCLEOTIDE SEQUENCE [LARGE SCALE GENOMIC DNA]</scope>
    <source>
        <strain evidence="2 3">13CB11C</strain>
    </source>
</reference>
<feature type="chain" id="PRO_5045314167" description="DUF1566 domain-containing protein" evidence="1">
    <location>
        <begin position="24"/>
        <end position="308"/>
    </location>
</feature>
<proteinExistence type="predicted"/>